<evidence type="ECO:0000256" key="1">
    <source>
        <dbReference type="SAM" id="MobiDB-lite"/>
    </source>
</evidence>
<dbReference type="Pfam" id="PF25876">
    <property type="entry name" value="HH_MFP_RND"/>
    <property type="match status" value="1"/>
</dbReference>
<dbReference type="GO" id="GO:0015562">
    <property type="term" value="F:efflux transmembrane transporter activity"/>
    <property type="evidence" value="ECO:0007669"/>
    <property type="project" value="TreeGrafter"/>
</dbReference>
<dbReference type="Gene3D" id="2.40.50.100">
    <property type="match status" value="1"/>
</dbReference>
<reference evidence="5" key="1">
    <citation type="submission" date="2013-08" db="EMBL/GenBank/DDBJ databases">
        <authorList>
            <person name="Mendez C."/>
            <person name="Richter M."/>
            <person name="Ferrer M."/>
            <person name="Sanchez J."/>
        </authorList>
    </citation>
    <scope>NUCLEOTIDE SEQUENCE</scope>
</reference>
<feature type="domain" description="Multidrug resistance protein MdtA-like alpha-helical hairpin" evidence="3">
    <location>
        <begin position="130"/>
        <end position="198"/>
    </location>
</feature>
<dbReference type="NCBIfam" id="TIGR01730">
    <property type="entry name" value="RND_mfp"/>
    <property type="match status" value="1"/>
</dbReference>
<evidence type="ECO:0000256" key="2">
    <source>
        <dbReference type="SAM" id="Phobius"/>
    </source>
</evidence>
<feature type="non-terminal residue" evidence="5">
    <location>
        <position position="231"/>
    </location>
</feature>
<evidence type="ECO:0000259" key="4">
    <source>
        <dbReference type="Pfam" id="PF25917"/>
    </source>
</evidence>
<dbReference type="PANTHER" id="PTHR30469">
    <property type="entry name" value="MULTIDRUG RESISTANCE PROTEIN MDTA"/>
    <property type="match status" value="1"/>
</dbReference>
<dbReference type="Gene3D" id="1.10.287.470">
    <property type="entry name" value="Helix hairpin bin"/>
    <property type="match status" value="1"/>
</dbReference>
<dbReference type="InterPro" id="IPR058625">
    <property type="entry name" value="MdtA-like_BSH"/>
</dbReference>
<evidence type="ECO:0000259" key="3">
    <source>
        <dbReference type="Pfam" id="PF25876"/>
    </source>
</evidence>
<gene>
    <name evidence="5" type="ORF">B1A_16739</name>
</gene>
<feature type="domain" description="Multidrug resistance protein MdtA-like barrel-sandwich hybrid" evidence="4">
    <location>
        <begin position="90"/>
        <end position="230"/>
    </location>
</feature>
<keyword evidence="2" id="KW-1133">Transmembrane helix</keyword>
<sequence length="231" mass="24489">MKSQDGGQPDLPPAAAEADPATVRRHRRIAAVGLLAFLGLIAFAILRHHEAAQADRFRHLGPMPVTVGTVTRANVPVIVDALGTVTPLTTVNVTPQVSGPLVKLPFKEGQMVHAGALLAEIDPRPYQAALDQALGQLATAKAALATARIDLKRYKRLVAQDSIAEQTYADQRGAEQQAAATVETDRAMVATARLNLSYCRIHAPVSGLVGLRQVDIGNLVQANQATPIVVL</sequence>
<keyword evidence="2" id="KW-0472">Membrane</keyword>
<feature type="transmembrane region" description="Helical" evidence="2">
    <location>
        <begin position="29"/>
        <end position="46"/>
    </location>
</feature>
<keyword evidence="2" id="KW-0812">Transmembrane</keyword>
<organism evidence="5">
    <name type="scientific">mine drainage metagenome</name>
    <dbReference type="NCBI Taxonomy" id="410659"/>
    <lineage>
        <taxon>unclassified sequences</taxon>
        <taxon>metagenomes</taxon>
        <taxon>ecological metagenomes</taxon>
    </lineage>
</organism>
<dbReference type="GO" id="GO:1990281">
    <property type="term" value="C:efflux pump complex"/>
    <property type="evidence" value="ECO:0007669"/>
    <property type="project" value="TreeGrafter"/>
</dbReference>
<evidence type="ECO:0000313" key="5">
    <source>
        <dbReference type="EMBL" id="EQD39764.1"/>
    </source>
</evidence>
<protein>
    <submittedName>
        <fullName evidence="5">HlyD family secretion protein</fullName>
    </submittedName>
</protein>
<reference evidence="5" key="2">
    <citation type="journal article" date="2014" name="ISME J.">
        <title>Microbial stratification in low pH oxic and suboxic macroscopic growths along an acid mine drainage.</title>
        <authorList>
            <person name="Mendez-Garcia C."/>
            <person name="Mesa V."/>
            <person name="Sprenger R.R."/>
            <person name="Richter M."/>
            <person name="Diez M.S."/>
            <person name="Solano J."/>
            <person name="Bargiela R."/>
            <person name="Golyshina O.V."/>
            <person name="Manteca A."/>
            <person name="Ramos J.L."/>
            <person name="Gallego J.R."/>
            <person name="Llorente I."/>
            <person name="Martins Dos Santos V.A."/>
            <person name="Jensen O.N."/>
            <person name="Pelaez A.I."/>
            <person name="Sanchez J."/>
            <person name="Ferrer M."/>
        </authorList>
    </citation>
    <scope>NUCLEOTIDE SEQUENCE</scope>
</reference>
<dbReference type="InterPro" id="IPR058624">
    <property type="entry name" value="MdtA-like_HH"/>
</dbReference>
<accession>T1AFF8</accession>
<feature type="region of interest" description="Disordered" evidence="1">
    <location>
        <begin position="1"/>
        <end position="22"/>
    </location>
</feature>
<dbReference type="PANTHER" id="PTHR30469:SF12">
    <property type="entry name" value="MULTIDRUG RESISTANCE PROTEIN MDTA"/>
    <property type="match status" value="1"/>
</dbReference>
<dbReference type="InterPro" id="IPR006143">
    <property type="entry name" value="RND_pump_MFP"/>
</dbReference>
<dbReference type="Pfam" id="PF25917">
    <property type="entry name" value="BSH_RND"/>
    <property type="match status" value="1"/>
</dbReference>
<comment type="caution">
    <text evidence="5">The sequence shown here is derived from an EMBL/GenBank/DDBJ whole genome shotgun (WGS) entry which is preliminary data.</text>
</comment>
<dbReference type="AlphaFoldDB" id="T1AFF8"/>
<proteinExistence type="predicted"/>
<dbReference type="SUPFAM" id="SSF111369">
    <property type="entry name" value="HlyD-like secretion proteins"/>
    <property type="match status" value="1"/>
</dbReference>
<name>T1AFF8_9ZZZZ</name>
<dbReference type="EMBL" id="AUZX01012297">
    <property type="protein sequence ID" value="EQD39764.1"/>
    <property type="molecule type" value="Genomic_DNA"/>
</dbReference>